<reference evidence="2" key="1">
    <citation type="submission" date="2022-07" db="EMBL/GenBank/DDBJ databases">
        <title>Genome Sequence of Leucocoprinus birnbaumii.</title>
        <authorList>
            <person name="Buettner E."/>
        </authorList>
    </citation>
    <scope>NUCLEOTIDE SEQUENCE</scope>
    <source>
        <strain evidence="2">VT141</strain>
    </source>
</reference>
<keyword evidence="3" id="KW-1185">Reference proteome</keyword>
<sequence length="212" mass="24992">MNLRSIEKTPFRRLSLMVYVLGLFHFKIACADAIWRESTRPAKSTTETNTLLSLIKQMRKNEIKKFKDNSPDFRFMHEVIQHVGIVARLDLWRIVVEEATDNSVLSLEEWAATEPTWDDLRKLAHKIVKEHVAPADMDRVRNKDDDERDQVKENTMLFHRHILLYEETSYAMNHGDIGRVEKTFLPWIAIFTGCGKHKYAAELKRYLENMQF</sequence>
<comment type="caution">
    <text evidence="2">The sequence shown here is derived from an EMBL/GenBank/DDBJ whole genome shotgun (WGS) entry which is preliminary data.</text>
</comment>
<protein>
    <recommendedName>
        <fullName evidence="1">DUF6589 domain-containing protein</fullName>
    </recommendedName>
</protein>
<proteinExistence type="predicted"/>
<dbReference type="Pfam" id="PF20231">
    <property type="entry name" value="DUF6589"/>
    <property type="match status" value="1"/>
</dbReference>
<name>A0AAD5W2T0_9AGAR</name>
<evidence type="ECO:0000313" key="2">
    <source>
        <dbReference type="EMBL" id="KAJ3576931.1"/>
    </source>
</evidence>
<dbReference type="Proteomes" id="UP001213000">
    <property type="component" value="Unassembled WGS sequence"/>
</dbReference>
<dbReference type="AlphaFoldDB" id="A0AAD5W2T0"/>
<dbReference type="EMBL" id="JANIEX010000002">
    <property type="protein sequence ID" value="KAJ3576931.1"/>
    <property type="molecule type" value="Genomic_DNA"/>
</dbReference>
<evidence type="ECO:0000313" key="3">
    <source>
        <dbReference type="Proteomes" id="UP001213000"/>
    </source>
</evidence>
<organism evidence="2 3">
    <name type="scientific">Leucocoprinus birnbaumii</name>
    <dbReference type="NCBI Taxonomy" id="56174"/>
    <lineage>
        <taxon>Eukaryota</taxon>
        <taxon>Fungi</taxon>
        <taxon>Dikarya</taxon>
        <taxon>Basidiomycota</taxon>
        <taxon>Agaricomycotina</taxon>
        <taxon>Agaricomycetes</taxon>
        <taxon>Agaricomycetidae</taxon>
        <taxon>Agaricales</taxon>
        <taxon>Agaricineae</taxon>
        <taxon>Agaricaceae</taxon>
        <taxon>Leucocoprinus</taxon>
    </lineage>
</organism>
<feature type="domain" description="DUF6589" evidence="1">
    <location>
        <begin position="2"/>
        <end position="211"/>
    </location>
</feature>
<accession>A0AAD5W2T0</accession>
<gene>
    <name evidence="2" type="ORF">NP233_g89</name>
</gene>
<dbReference type="InterPro" id="IPR046496">
    <property type="entry name" value="DUF6589"/>
</dbReference>
<evidence type="ECO:0000259" key="1">
    <source>
        <dbReference type="Pfam" id="PF20231"/>
    </source>
</evidence>